<dbReference type="AlphaFoldDB" id="A0A9Q8UW76"/>
<dbReference type="GeneID" id="71993280"/>
<dbReference type="RefSeq" id="XP_047769066.1">
    <property type="nucleotide sequence ID" value="XM_047912550.1"/>
</dbReference>
<dbReference type="EMBL" id="CP090174">
    <property type="protein sequence ID" value="UJO24700.1"/>
    <property type="molecule type" value="Genomic_DNA"/>
</dbReference>
<organism evidence="1 2">
    <name type="scientific">Passalora fulva</name>
    <name type="common">Tomato leaf mold</name>
    <name type="synonym">Cladosporium fulvum</name>
    <dbReference type="NCBI Taxonomy" id="5499"/>
    <lineage>
        <taxon>Eukaryota</taxon>
        <taxon>Fungi</taxon>
        <taxon>Dikarya</taxon>
        <taxon>Ascomycota</taxon>
        <taxon>Pezizomycotina</taxon>
        <taxon>Dothideomycetes</taxon>
        <taxon>Dothideomycetidae</taxon>
        <taxon>Mycosphaerellales</taxon>
        <taxon>Mycosphaerellaceae</taxon>
        <taxon>Fulvia</taxon>
    </lineage>
</organism>
<dbReference type="Proteomes" id="UP000756132">
    <property type="component" value="Chromosome 12"/>
</dbReference>
<dbReference type="KEGG" id="ffu:CLAFUR5_13402"/>
<reference evidence="1" key="1">
    <citation type="submission" date="2021-12" db="EMBL/GenBank/DDBJ databases">
        <authorList>
            <person name="Zaccaron A."/>
            <person name="Stergiopoulos I."/>
        </authorList>
    </citation>
    <scope>NUCLEOTIDE SEQUENCE</scope>
    <source>
        <strain evidence="1">Race5_Kim</strain>
    </source>
</reference>
<accession>A0A9Q8UW76</accession>
<protein>
    <submittedName>
        <fullName evidence="1">Uncharacterized protein</fullName>
    </submittedName>
</protein>
<reference evidence="1" key="2">
    <citation type="journal article" date="2022" name="Microb. Genom.">
        <title>A chromosome-scale genome assembly of the tomato pathogen Cladosporium fulvum reveals a compartmentalized genome architecture and the presence of a dispensable chromosome.</title>
        <authorList>
            <person name="Zaccaron A.Z."/>
            <person name="Chen L.H."/>
            <person name="Samaras A."/>
            <person name="Stergiopoulos I."/>
        </authorList>
    </citation>
    <scope>NUCLEOTIDE SEQUENCE</scope>
    <source>
        <strain evidence="1">Race5_Kim</strain>
    </source>
</reference>
<evidence type="ECO:0000313" key="2">
    <source>
        <dbReference type="Proteomes" id="UP000756132"/>
    </source>
</evidence>
<evidence type="ECO:0000313" key="1">
    <source>
        <dbReference type="EMBL" id="UJO24700.1"/>
    </source>
</evidence>
<proteinExistence type="predicted"/>
<keyword evidence="2" id="KW-1185">Reference proteome</keyword>
<name>A0A9Q8UW76_PASFU</name>
<sequence length="182" mass="21041">MPLLQLPSETRTQIYSLVLMQHATIILPDVNILEPSLLQVTRQIRRETESISWSKNTFCISLRNTNSDPLVRLQLKLDRLRATYSIDPDIEVSSSHQVPHCANLMKWLERIHNGTVGLGYPEPKAVYLGADVHLVKEYTVYSIFETVYRHLQDPWEDLRGLVEVQCAALRQLEHRWAMGRVP</sequence>
<gene>
    <name evidence="1" type="ORF">CLAFUR5_13402</name>
</gene>